<dbReference type="EMBL" id="CP013444">
    <property type="protein sequence ID" value="AOK20145.1"/>
    <property type="molecule type" value="Genomic_DNA"/>
</dbReference>
<proteinExistence type="predicted"/>
<reference evidence="2 3" key="1">
    <citation type="submission" date="2015-12" db="EMBL/GenBank/DDBJ databases">
        <title>Diversity of Burkholderia near neighbor genomes.</title>
        <authorList>
            <person name="Sahl J."/>
            <person name="Wagner D."/>
            <person name="Keim P."/>
        </authorList>
    </citation>
    <scope>NUCLEOTIDE SEQUENCE [LARGE SCALE GENOMIC DNA]</scope>
    <source>
        <strain evidence="2 3">MSMB1184WGS</strain>
    </source>
</reference>
<protein>
    <recommendedName>
        <fullName evidence="1">DUF7660 domain-containing protein</fullName>
    </recommendedName>
</protein>
<dbReference type="InterPro" id="IPR056077">
    <property type="entry name" value="DUF7660"/>
</dbReference>
<evidence type="ECO:0000313" key="3">
    <source>
        <dbReference type="Proteomes" id="UP000094776"/>
    </source>
</evidence>
<dbReference type="AlphaFoldDB" id="A0A1B4Q1T8"/>
<sequence length="106" mass="11909">MNDDLKQNMADTLQAALERVVDERSFVDFLGVLGRDWKAEREIAARTTSFPHDGGALGWENDSIGTFLEAAVDWADASTDGLRFYQVPDNPWRRAADILFAGKIYE</sequence>
<name>A0A1B4Q1T8_BURCE</name>
<dbReference type="RefSeq" id="WP_069274695.1">
    <property type="nucleotide sequence ID" value="NZ_CP013444.1"/>
</dbReference>
<organism evidence="2 3">
    <name type="scientific">Burkholderia cepacia</name>
    <name type="common">Pseudomonas cepacia</name>
    <dbReference type="NCBI Taxonomy" id="292"/>
    <lineage>
        <taxon>Bacteria</taxon>
        <taxon>Pseudomonadati</taxon>
        <taxon>Pseudomonadota</taxon>
        <taxon>Betaproteobacteria</taxon>
        <taxon>Burkholderiales</taxon>
        <taxon>Burkholderiaceae</taxon>
        <taxon>Burkholderia</taxon>
        <taxon>Burkholderia cepacia complex</taxon>
    </lineage>
</organism>
<dbReference type="Proteomes" id="UP000094776">
    <property type="component" value="Chromosome 2"/>
</dbReference>
<evidence type="ECO:0000259" key="1">
    <source>
        <dbReference type="Pfam" id="PF24693"/>
    </source>
</evidence>
<feature type="domain" description="DUF7660" evidence="1">
    <location>
        <begin position="25"/>
        <end position="106"/>
    </location>
</feature>
<dbReference type="Pfam" id="PF24693">
    <property type="entry name" value="DUF7660"/>
    <property type="match status" value="1"/>
</dbReference>
<gene>
    <name evidence="2" type="ORF">WT26_30635</name>
</gene>
<accession>A0A1B4Q1T8</accession>
<evidence type="ECO:0000313" key="2">
    <source>
        <dbReference type="EMBL" id="AOK20145.1"/>
    </source>
</evidence>